<evidence type="ECO:0000313" key="9">
    <source>
        <dbReference type="Proteomes" id="UP000186309"/>
    </source>
</evidence>
<gene>
    <name evidence="8" type="primary">ale</name>
    <name evidence="8" type="ORF">BSF38_03346</name>
</gene>
<dbReference type="CDD" id="cd05562">
    <property type="entry name" value="Peptidases_S53_like"/>
    <property type="match status" value="1"/>
</dbReference>
<evidence type="ECO:0000256" key="4">
    <source>
        <dbReference type="ARBA" id="ARBA00022825"/>
    </source>
</evidence>
<keyword evidence="9" id="KW-1185">Reference proteome</keyword>
<sequence length="983" mass="102239">MFLRSRTDLQTARSSKMIASSRARQRRRRAVTLRVDGLEQRLVLSVSVTAVTSSAAVTKLQTLSLPGGDANRVSTDLLQGYAQAVGTSTNAKAQNTASTNVMPLMTDAQGRVGVAITTATATTLAPILTSLGVNVISVLPLYNRLEAYIPWSKLPTISNLGSKGVMGIIGIPKPMTSAGLVTSEGVNVMEADRVQASTPGYTGAGVKVGVLSDSYNSLGGAAADVASGDLPASGVQVLQDSSGEDEGRAMLQIVHDVAPGASLAFATANGGEGNFAANIRNLANAGAKVITDDVFYFDEPFFQPSIIAQAVNDVVANKGVSYFSSAGNLDTQGYDTASPQSYGSSPLHFTTDASFGGSWFDFNPGAGTNDRMTLTLAAGQALTLGFQWDQPFYTTNGVTSDLDIYLVQHNSTTIVAGSNSNNLLNQTPLEIFGYQNTTGSTQQYDLMINLYAGATPGELKFVNYGANSYGDVNFGTFATNSATVNSHAAVASAMGVGAVPFYDQRTPESFTSFGPVTFLFDAAGNRLTTPETVAKPDFSAPDGVSTTFFGGSFINGYPNFFGTSAAAPHAAGAAALILQAKPSYTPAQVYSLLKSTADPNIGAGNPNQVGSGLIDVYKAIFGGPVPVYASTTDNFESGALGTQWQVYTGSAGRVQVTSDGGPASGAYQLVLSGNLDGYVFPHLDEAVMHVNLAGRTGANLTFDQKYVNNFGSPPTAMPSTFTGHNNSSGVAFSVDGTHWYRITNLGSSSSTPYSTLSFNLSAIAASYGVTLGADTQIKFQDYNADTGFAPDLGLALDNVVVSAHSVLTQDAIDIGTAQRSAVRSLTLKFQGQVTTLPTSAFGLKRTEDGQTFPVVVGAPVYSGGVTTVVLTFGGANLNGSSLPDGRYVLTVAGSQILDNLGNPVDAANNGVAGSAGTISFFRFFGDSNGDGVVDATDYLAFRAAYNSHTVTAANSYFDYDGDGTFSALDLNMFTVNFTKRKLT</sequence>
<dbReference type="Proteomes" id="UP000186309">
    <property type="component" value="Chromosome"/>
</dbReference>
<keyword evidence="4" id="KW-0720">Serine protease</keyword>
<dbReference type="STRING" id="1387353.BSF38_03346"/>
<evidence type="ECO:0000259" key="7">
    <source>
        <dbReference type="Pfam" id="PF00082"/>
    </source>
</evidence>
<dbReference type="PANTHER" id="PTHR43806">
    <property type="entry name" value="PEPTIDASE S8"/>
    <property type="match status" value="1"/>
</dbReference>
<dbReference type="InterPro" id="IPR050131">
    <property type="entry name" value="Peptidase_S8_subtilisin-like"/>
</dbReference>
<organism evidence="8 9">
    <name type="scientific">Paludisphaera borealis</name>
    <dbReference type="NCBI Taxonomy" id="1387353"/>
    <lineage>
        <taxon>Bacteria</taxon>
        <taxon>Pseudomonadati</taxon>
        <taxon>Planctomycetota</taxon>
        <taxon>Planctomycetia</taxon>
        <taxon>Isosphaerales</taxon>
        <taxon>Isosphaeraceae</taxon>
        <taxon>Paludisphaera</taxon>
    </lineage>
</organism>
<accession>A0A1U7CSA5</accession>
<dbReference type="InterPro" id="IPR002105">
    <property type="entry name" value="Dockerin_1_rpt"/>
</dbReference>
<dbReference type="PROSITE" id="PS00138">
    <property type="entry name" value="SUBTILASE_SER"/>
    <property type="match status" value="1"/>
</dbReference>
<dbReference type="PROSITE" id="PS00018">
    <property type="entry name" value="EF_HAND_1"/>
    <property type="match status" value="1"/>
</dbReference>
<dbReference type="InterPro" id="IPR000209">
    <property type="entry name" value="Peptidase_S8/S53_dom"/>
</dbReference>
<dbReference type="SUPFAM" id="SSF52743">
    <property type="entry name" value="Subtilisin-like"/>
    <property type="match status" value="1"/>
</dbReference>
<dbReference type="Pfam" id="PF00404">
    <property type="entry name" value="Dockerin_1"/>
    <property type="match status" value="1"/>
</dbReference>
<dbReference type="EC" id="3.4.21.-" evidence="8"/>
<reference evidence="9" key="1">
    <citation type="submission" date="2016-12" db="EMBL/GenBank/DDBJ databases">
        <title>Comparative genomics of four Isosphaeraceae planctomycetes: a common pool of plasmids and glycoside hydrolase genes.</title>
        <authorList>
            <person name="Ivanova A."/>
        </authorList>
    </citation>
    <scope>NUCLEOTIDE SEQUENCE [LARGE SCALE GENOMIC DNA]</scope>
    <source>
        <strain evidence="9">PX4</strain>
    </source>
</reference>
<evidence type="ECO:0000256" key="5">
    <source>
        <dbReference type="PROSITE-ProRule" id="PRU01240"/>
    </source>
</evidence>
<protein>
    <submittedName>
        <fullName evidence="8">Alkaline elastase YaB</fullName>
        <ecNumber evidence="8">3.4.21.-</ecNumber>
    </submittedName>
</protein>
<dbReference type="PROSITE" id="PS51892">
    <property type="entry name" value="SUBTILASE"/>
    <property type="match status" value="1"/>
</dbReference>
<dbReference type="GO" id="GO:0000272">
    <property type="term" value="P:polysaccharide catabolic process"/>
    <property type="evidence" value="ECO:0007669"/>
    <property type="project" value="InterPro"/>
</dbReference>
<feature type="domain" description="Peptidase S8/S53" evidence="7">
    <location>
        <begin position="476"/>
        <end position="612"/>
    </location>
</feature>
<dbReference type="InterPro" id="IPR023828">
    <property type="entry name" value="Peptidase_S8_Ser-AS"/>
</dbReference>
<dbReference type="OrthoDB" id="9813435at2"/>
<evidence type="ECO:0000313" key="8">
    <source>
        <dbReference type="EMBL" id="APW61817.1"/>
    </source>
</evidence>
<dbReference type="GO" id="GO:0004553">
    <property type="term" value="F:hydrolase activity, hydrolyzing O-glycosyl compounds"/>
    <property type="evidence" value="ECO:0007669"/>
    <property type="project" value="InterPro"/>
</dbReference>
<evidence type="ECO:0000256" key="1">
    <source>
        <dbReference type="ARBA" id="ARBA00011073"/>
    </source>
</evidence>
<proteinExistence type="inferred from homology"/>
<dbReference type="GO" id="GO:0006508">
    <property type="term" value="P:proteolysis"/>
    <property type="evidence" value="ECO:0007669"/>
    <property type="project" value="UniProtKB-KW"/>
</dbReference>
<dbReference type="InterPro" id="IPR036439">
    <property type="entry name" value="Dockerin_dom_sf"/>
</dbReference>
<dbReference type="AlphaFoldDB" id="A0A1U7CSA5"/>
<dbReference type="InterPro" id="IPR018247">
    <property type="entry name" value="EF_Hand_1_Ca_BS"/>
</dbReference>
<keyword evidence="2" id="KW-0645">Protease</keyword>
<comment type="similarity">
    <text evidence="1 5">Belongs to the peptidase S8 family.</text>
</comment>
<dbReference type="InterPro" id="IPR034075">
    <property type="entry name" value="Glr3161-like_dom"/>
</dbReference>
<dbReference type="PANTHER" id="PTHR43806:SF11">
    <property type="entry name" value="CEREVISIN-RELATED"/>
    <property type="match status" value="1"/>
</dbReference>
<name>A0A1U7CSA5_9BACT</name>
<feature type="compositionally biased region" description="Polar residues" evidence="6">
    <location>
        <begin position="8"/>
        <end position="18"/>
    </location>
</feature>
<comment type="caution">
    <text evidence="5">Lacks conserved residue(s) required for the propagation of feature annotation.</text>
</comment>
<dbReference type="Gene3D" id="3.40.50.200">
    <property type="entry name" value="Peptidase S8/S53 domain"/>
    <property type="match status" value="2"/>
</dbReference>
<evidence type="ECO:0000256" key="6">
    <source>
        <dbReference type="SAM" id="MobiDB-lite"/>
    </source>
</evidence>
<dbReference type="KEGG" id="pbor:BSF38_03346"/>
<dbReference type="EMBL" id="CP019082">
    <property type="protein sequence ID" value="APW61817.1"/>
    <property type="molecule type" value="Genomic_DNA"/>
</dbReference>
<evidence type="ECO:0000256" key="3">
    <source>
        <dbReference type="ARBA" id="ARBA00022801"/>
    </source>
</evidence>
<dbReference type="Gene3D" id="1.10.1330.10">
    <property type="entry name" value="Dockerin domain"/>
    <property type="match status" value="1"/>
</dbReference>
<keyword evidence="3 8" id="KW-0378">Hydrolase</keyword>
<feature type="region of interest" description="Disordered" evidence="6">
    <location>
        <begin position="1"/>
        <end position="26"/>
    </location>
</feature>
<dbReference type="InterPro" id="IPR036852">
    <property type="entry name" value="Peptidase_S8/S53_dom_sf"/>
</dbReference>
<dbReference type="SUPFAM" id="SSF63446">
    <property type="entry name" value="Type I dockerin domain"/>
    <property type="match status" value="1"/>
</dbReference>
<dbReference type="Pfam" id="PF00082">
    <property type="entry name" value="Peptidase_S8"/>
    <property type="match status" value="1"/>
</dbReference>
<dbReference type="GO" id="GO:0004252">
    <property type="term" value="F:serine-type endopeptidase activity"/>
    <property type="evidence" value="ECO:0007669"/>
    <property type="project" value="InterPro"/>
</dbReference>
<evidence type="ECO:0000256" key="2">
    <source>
        <dbReference type="ARBA" id="ARBA00022670"/>
    </source>
</evidence>